<accession>A0A7X9X6L3</accession>
<dbReference type="PANTHER" id="PTHR16305:SF28">
    <property type="entry name" value="GUANYLATE CYCLASE DOMAIN-CONTAINING PROTEIN"/>
    <property type="match status" value="1"/>
</dbReference>
<keyword evidence="5" id="KW-1185">Reference proteome</keyword>
<dbReference type="Pfam" id="PF00196">
    <property type="entry name" value="GerE"/>
    <property type="match status" value="1"/>
</dbReference>
<dbReference type="PANTHER" id="PTHR16305">
    <property type="entry name" value="TESTICULAR SOLUBLE ADENYLYL CYCLASE"/>
    <property type="match status" value="1"/>
</dbReference>
<dbReference type="InterPro" id="IPR016032">
    <property type="entry name" value="Sig_transdc_resp-reg_C-effctor"/>
</dbReference>
<dbReference type="InterPro" id="IPR000792">
    <property type="entry name" value="Tscrpt_reg_LuxR_C"/>
</dbReference>
<dbReference type="CDD" id="cd06170">
    <property type="entry name" value="LuxR_C_like"/>
    <property type="match status" value="1"/>
</dbReference>
<evidence type="ECO:0000313" key="5">
    <source>
        <dbReference type="Proteomes" id="UP000583127"/>
    </source>
</evidence>
<dbReference type="SUPFAM" id="SSF48452">
    <property type="entry name" value="TPR-like"/>
    <property type="match status" value="2"/>
</dbReference>
<evidence type="ECO:0000259" key="3">
    <source>
        <dbReference type="PROSITE" id="PS50043"/>
    </source>
</evidence>
<dbReference type="Gene3D" id="3.40.50.300">
    <property type="entry name" value="P-loop containing nucleotide triphosphate hydrolases"/>
    <property type="match status" value="1"/>
</dbReference>
<dbReference type="GO" id="GO:0004016">
    <property type="term" value="F:adenylate cyclase activity"/>
    <property type="evidence" value="ECO:0007669"/>
    <property type="project" value="TreeGrafter"/>
</dbReference>
<evidence type="ECO:0000256" key="2">
    <source>
        <dbReference type="ARBA" id="ARBA00022840"/>
    </source>
</evidence>
<dbReference type="Gene3D" id="1.10.10.10">
    <property type="entry name" value="Winged helix-like DNA-binding domain superfamily/Winged helix DNA-binding domain"/>
    <property type="match status" value="1"/>
</dbReference>
<dbReference type="GO" id="GO:0005737">
    <property type="term" value="C:cytoplasm"/>
    <property type="evidence" value="ECO:0007669"/>
    <property type="project" value="TreeGrafter"/>
</dbReference>
<dbReference type="RefSeq" id="WP_169498548.1">
    <property type="nucleotide sequence ID" value="NZ_JABBFZ010000008.1"/>
</dbReference>
<sequence length="987" mass="107960">MAESQFAGPFLERQRELEQLLHGLREVCGGAGRFVAVSGEAGIGKSRLADEFCMLSAAHARMLSGRAYSATSTTPYAVWIDALDAHLRALSRRDLLNVIGESHDLLRLFPAVAGDLPIPAAPPRSGDIDMEQTRIVGQMRFLLARLSQLQPIVLVLDNLQWADRTSIELLHHVVRDLREQRVLLLGLFRRDALTRGAQLSGCIESLERLGLAARIELGSLGVEATGALIEAATHHAWPADLVARLHAKSQGNPFFIGEFVKHELAQNRTGVAHRYPQIDALPASIGEFISERFRGLVEDSRRTLAVAAVIETKIAYPLLRAVTGFSEERLLTALDELLDLRLLDEHVDDGGIYYEFHQPLVQTTVYESLGAARRQFLHRIIAKELMDSAAPAEQASRIARHLLRGTAEGRQEDALPYLLQAANDAVACFANNEAVALLNSALRILERSKPGAVSRTELELLLGESYKRLGDFLHAVDTWRSALGHTLDARQRATLRRCIGRALWQAGAEAEGMRELQAGMDELGEAAHSVEGAFLRQEFAQARLRQGDIPGALQQAAMVLEQIDEHEAPELVSRVYIIQCLAYGLRGDGRRASQAGNRAIGLAETIAYPGAAFLAHYTMAALLRYDGEQRQFDAHTAACTRIAERMQSPALATWPLSLSIERQTMFGRLADAVSIGERAVDIDRAIDQGTMLPRSLAFLAVAVRLSGDPERAAQYLDEARRLVGLLHKTELRTVVVVKGAQAYLAFLNGQFDAALEQAKALLATIATPEPLKFYLLHPHVLPLAAEAAVRSGEDEQASDYVAAIRALQGGGFHPALAAARYVDGLLSMRRRDDAQALVELREACAMFERDNRVFDAARVRVDLARAYGQGDERDAAVTELLGAGERFAAIGALREAAAAARELRRFGLRPTFGVPRRASGQSVSAREKEVIAHIAKGLSNKEIAARLALSELTIETHVKNILRKLGLRSRTQVAAYAMQEASAAKAL</sequence>
<dbReference type="Gene3D" id="1.25.40.10">
    <property type="entry name" value="Tetratricopeptide repeat domain"/>
    <property type="match status" value="1"/>
</dbReference>
<dbReference type="InterPro" id="IPR036388">
    <property type="entry name" value="WH-like_DNA-bd_sf"/>
</dbReference>
<comment type="caution">
    <text evidence="4">The sequence shown here is derived from an EMBL/GenBank/DDBJ whole genome shotgun (WGS) entry which is preliminary data.</text>
</comment>
<dbReference type="SMART" id="SM00421">
    <property type="entry name" value="HTH_LUXR"/>
    <property type="match status" value="1"/>
</dbReference>
<dbReference type="EMBL" id="JABBFZ010000008">
    <property type="protein sequence ID" value="NML32298.1"/>
    <property type="molecule type" value="Genomic_DNA"/>
</dbReference>
<dbReference type="PROSITE" id="PS50043">
    <property type="entry name" value="HTH_LUXR_2"/>
    <property type="match status" value="1"/>
</dbReference>
<dbReference type="GO" id="GO:0005524">
    <property type="term" value="F:ATP binding"/>
    <property type="evidence" value="ECO:0007669"/>
    <property type="project" value="UniProtKB-KW"/>
</dbReference>
<gene>
    <name evidence="4" type="ORF">HHL14_15800</name>
</gene>
<dbReference type="InterPro" id="IPR011990">
    <property type="entry name" value="TPR-like_helical_dom_sf"/>
</dbReference>
<dbReference type="SUPFAM" id="SSF46894">
    <property type="entry name" value="C-terminal effector domain of the bipartite response regulators"/>
    <property type="match status" value="1"/>
</dbReference>
<dbReference type="GO" id="GO:0006355">
    <property type="term" value="P:regulation of DNA-templated transcription"/>
    <property type="evidence" value="ECO:0007669"/>
    <property type="project" value="InterPro"/>
</dbReference>
<dbReference type="PRINTS" id="PR00038">
    <property type="entry name" value="HTHLUXR"/>
</dbReference>
<feature type="domain" description="HTH luxR-type" evidence="3">
    <location>
        <begin position="916"/>
        <end position="981"/>
    </location>
</feature>
<dbReference type="SUPFAM" id="SSF52540">
    <property type="entry name" value="P-loop containing nucleoside triphosphate hydrolases"/>
    <property type="match status" value="1"/>
</dbReference>
<proteinExistence type="predicted"/>
<evidence type="ECO:0000256" key="1">
    <source>
        <dbReference type="ARBA" id="ARBA00022741"/>
    </source>
</evidence>
<dbReference type="PROSITE" id="PS00622">
    <property type="entry name" value="HTH_LUXR_1"/>
    <property type="match status" value="1"/>
</dbReference>
<dbReference type="Proteomes" id="UP000583127">
    <property type="component" value="Unassembled WGS sequence"/>
</dbReference>
<dbReference type="GO" id="GO:0003677">
    <property type="term" value="F:DNA binding"/>
    <property type="evidence" value="ECO:0007669"/>
    <property type="project" value="InterPro"/>
</dbReference>
<dbReference type="Pfam" id="PF13191">
    <property type="entry name" value="AAA_16"/>
    <property type="match status" value="1"/>
</dbReference>
<name>A0A7X9X6L3_9BURK</name>
<keyword evidence="1" id="KW-0547">Nucleotide-binding</keyword>
<dbReference type="InterPro" id="IPR027417">
    <property type="entry name" value="P-loop_NTPase"/>
</dbReference>
<protein>
    <submittedName>
        <fullName evidence="4">AAA family ATPase</fullName>
    </submittedName>
</protein>
<dbReference type="AlphaFoldDB" id="A0A7X9X6L3"/>
<dbReference type="InterPro" id="IPR041664">
    <property type="entry name" value="AAA_16"/>
</dbReference>
<evidence type="ECO:0000313" key="4">
    <source>
        <dbReference type="EMBL" id="NML32298.1"/>
    </source>
</evidence>
<organism evidence="4 5">
    <name type="scientific">Paraburkholderia antibiotica</name>
    <dbReference type="NCBI Taxonomy" id="2728839"/>
    <lineage>
        <taxon>Bacteria</taxon>
        <taxon>Pseudomonadati</taxon>
        <taxon>Pseudomonadota</taxon>
        <taxon>Betaproteobacteria</taxon>
        <taxon>Burkholderiales</taxon>
        <taxon>Burkholderiaceae</taxon>
        <taxon>Paraburkholderia</taxon>
    </lineage>
</organism>
<keyword evidence="2" id="KW-0067">ATP-binding</keyword>
<reference evidence="4 5" key="1">
    <citation type="submission" date="2020-04" db="EMBL/GenBank/DDBJ databases">
        <title>Paraburkholderia sp. G-4-1-8 isolated from soil.</title>
        <authorList>
            <person name="Dahal R.H."/>
        </authorList>
    </citation>
    <scope>NUCLEOTIDE SEQUENCE [LARGE SCALE GENOMIC DNA]</scope>
    <source>
        <strain evidence="4 5">G-4-1-8</strain>
    </source>
</reference>